<protein>
    <recommendedName>
        <fullName evidence="2">CKK domain-containing protein</fullName>
    </recommendedName>
</protein>
<evidence type="ECO:0000256" key="1">
    <source>
        <dbReference type="SAM" id="MobiDB-lite"/>
    </source>
</evidence>
<dbReference type="PROSITE" id="PS51508">
    <property type="entry name" value="CKK"/>
    <property type="match status" value="1"/>
</dbReference>
<dbReference type="InterPro" id="IPR038209">
    <property type="entry name" value="CKK_dom_sf"/>
</dbReference>
<reference evidence="3" key="1">
    <citation type="submission" date="2006-10" db="EMBL/GenBank/DDBJ databases">
        <authorList>
            <person name="Amadeo P."/>
            <person name="Zhao Q."/>
            <person name="Wortman J."/>
            <person name="Fraser-Liggett C."/>
            <person name="Carlton J."/>
        </authorList>
    </citation>
    <scope>NUCLEOTIDE SEQUENCE</scope>
    <source>
        <strain evidence="3">G3</strain>
    </source>
</reference>
<feature type="compositionally biased region" description="Low complexity" evidence="1">
    <location>
        <begin position="1"/>
        <end position="15"/>
    </location>
</feature>
<dbReference type="AlphaFoldDB" id="A2D9A7"/>
<dbReference type="KEGG" id="tva:5468693"/>
<keyword evidence="4" id="KW-1185">Reference proteome</keyword>
<organism evidence="3 4">
    <name type="scientific">Trichomonas vaginalis (strain ATCC PRA-98 / G3)</name>
    <dbReference type="NCBI Taxonomy" id="412133"/>
    <lineage>
        <taxon>Eukaryota</taxon>
        <taxon>Metamonada</taxon>
        <taxon>Parabasalia</taxon>
        <taxon>Trichomonadida</taxon>
        <taxon>Trichomonadidae</taxon>
        <taxon>Trichomonas</taxon>
    </lineage>
</organism>
<evidence type="ECO:0000313" key="4">
    <source>
        <dbReference type="Proteomes" id="UP000001542"/>
    </source>
</evidence>
<evidence type="ECO:0000259" key="2">
    <source>
        <dbReference type="PROSITE" id="PS51508"/>
    </source>
</evidence>
<sequence>MSKKTPSPKSKTQKSGPEIKEKIVTISPTKDSSEKRIKKATKFLQNNENFVFPAYRAETGFSATFSMLSTSNSSINADKTKFDNTLVEEISEKRNKKNRSSSMSPNKVQLSLELTNQHTIISESSEEEEGIEAEENGLKIGGVISLIQNSENNTQEFIGLDSTQIEKNTANKTNEDNSTVKSFPNSPEKSHESALIFVPIETPQKKHKVMTKITLHLSPNYSKVIAAIRNLFEDTSRNGEHVEIGRAMTKEPRRHFLIYLTSPTELSGVYVVKKNQLNLIYGNGPSEIQFADIKSYFVHNVESKIMEKCIEVPYVPTDACIAFLI</sequence>
<accession>A2D9A7</accession>
<dbReference type="GO" id="GO:0008017">
    <property type="term" value="F:microtubule binding"/>
    <property type="evidence" value="ECO:0007669"/>
    <property type="project" value="InterPro"/>
</dbReference>
<dbReference type="VEuPathDB" id="TrichDB:TVAG_183700"/>
<feature type="domain" description="CKK" evidence="2">
    <location>
        <begin position="208"/>
        <end position="325"/>
    </location>
</feature>
<dbReference type="InParanoid" id="A2D9A7"/>
<proteinExistence type="predicted"/>
<name>A2D9A7_TRIV3</name>
<evidence type="ECO:0000313" key="3">
    <source>
        <dbReference type="EMBL" id="EAY23133.1"/>
    </source>
</evidence>
<gene>
    <name evidence="3" type="ORF">TVAG_183700</name>
</gene>
<dbReference type="RefSeq" id="XP_001584119.1">
    <property type="nucleotide sequence ID" value="XM_001584069.1"/>
</dbReference>
<reference evidence="3" key="2">
    <citation type="journal article" date="2007" name="Science">
        <title>Draft genome sequence of the sexually transmitted pathogen Trichomonas vaginalis.</title>
        <authorList>
            <person name="Carlton J.M."/>
            <person name="Hirt R.P."/>
            <person name="Silva J.C."/>
            <person name="Delcher A.L."/>
            <person name="Schatz M."/>
            <person name="Zhao Q."/>
            <person name="Wortman J.R."/>
            <person name="Bidwell S.L."/>
            <person name="Alsmark U.C.M."/>
            <person name="Besteiro S."/>
            <person name="Sicheritz-Ponten T."/>
            <person name="Noel C.J."/>
            <person name="Dacks J.B."/>
            <person name="Foster P.G."/>
            <person name="Simillion C."/>
            <person name="Van de Peer Y."/>
            <person name="Miranda-Saavedra D."/>
            <person name="Barton G.J."/>
            <person name="Westrop G.D."/>
            <person name="Mueller S."/>
            <person name="Dessi D."/>
            <person name="Fiori P.L."/>
            <person name="Ren Q."/>
            <person name="Paulsen I."/>
            <person name="Zhang H."/>
            <person name="Bastida-Corcuera F.D."/>
            <person name="Simoes-Barbosa A."/>
            <person name="Brown M.T."/>
            <person name="Hayes R.D."/>
            <person name="Mukherjee M."/>
            <person name="Okumura C.Y."/>
            <person name="Schneider R."/>
            <person name="Smith A.J."/>
            <person name="Vanacova S."/>
            <person name="Villalvazo M."/>
            <person name="Haas B.J."/>
            <person name="Pertea M."/>
            <person name="Feldblyum T.V."/>
            <person name="Utterback T.R."/>
            <person name="Shu C.L."/>
            <person name="Osoegawa K."/>
            <person name="de Jong P.J."/>
            <person name="Hrdy I."/>
            <person name="Horvathova L."/>
            <person name="Zubacova Z."/>
            <person name="Dolezal P."/>
            <person name="Malik S.B."/>
            <person name="Logsdon J.M. Jr."/>
            <person name="Henze K."/>
            <person name="Gupta A."/>
            <person name="Wang C.C."/>
            <person name="Dunne R.L."/>
            <person name="Upcroft J.A."/>
            <person name="Upcroft P."/>
            <person name="White O."/>
            <person name="Salzberg S.L."/>
            <person name="Tang P."/>
            <person name="Chiu C.-H."/>
            <person name="Lee Y.-S."/>
            <person name="Embley T.M."/>
            <person name="Coombs G.H."/>
            <person name="Mottram J.C."/>
            <person name="Tachezy J."/>
            <person name="Fraser-Liggett C.M."/>
            <person name="Johnson P.J."/>
        </authorList>
    </citation>
    <scope>NUCLEOTIDE SEQUENCE [LARGE SCALE GENOMIC DNA]</scope>
    <source>
        <strain evidence="3">G3</strain>
    </source>
</reference>
<dbReference type="OrthoDB" id="2125658at2759"/>
<dbReference type="Proteomes" id="UP000001542">
    <property type="component" value="Unassembled WGS sequence"/>
</dbReference>
<feature type="region of interest" description="Disordered" evidence="1">
    <location>
        <begin position="1"/>
        <end position="34"/>
    </location>
</feature>
<dbReference type="EMBL" id="DS113180">
    <property type="protein sequence ID" value="EAY23133.1"/>
    <property type="molecule type" value="Genomic_DNA"/>
</dbReference>
<dbReference type="Gene3D" id="3.10.20.360">
    <property type="entry name" value="CKK domain"/>
    <property type="match status" value="1"/>
</dbReference>
<dbReference type="InterPro" id="IPR014797">
    <property type="entry name" value="CKK_CAMSAP"/>
</dbReference>
<dbReference type="VEuPathDB" id="TrichDB:TVAGG3_0770520"/>